<sequence>MAEVKAEDTLALGVARKDAPIAKVQASSAPDPLSESSLVAYFSAMKSISDEHRRPREPIWDAGWAVYNNEYDFSEKAWWQHKVPISKVRPSVDRAVALFRKALLKLAPFYGI</sequence>
<name>A0A0F8W027_9ZZZZ</name>
<reference evidence="1" key="1">
    <citation type="journal article" date="2015" name="Nature">
        <title>Complex archaea that bridge the gap between prokaryotes and eukaryotes.</title>
        <authorList>
            <person name="Spang A."/>
            <person name="Saw J.H."/>
            <person name="Jorgensen S.L."/>
            <person name="Zaremba-Niedzwiedzka K."/>
            <person name="Martijn J."/>
            <person name="Lind A.E."/>
            <person name="van Eijk R."/>
            <person name="Schleper C."/>
            <person name="Guy L."/>
            <person name="Ettema T.J."/>
        </authorList>
    </citation>
    <scope>NUCLEOTIDE SEQUENCE</scope>
</reference>
<dbReference type="AlphaFoldDB" id="A0A0F8W027"/>
<gene>
    <name evidence="1" type="ORF">LCGC14_3129830</name>
</gene>
<accession>A0A0F8W027</accession>
<protein>
    <submittedName>
        <fullName evidence="1">Uncharacterized protein</fullName>
    </submittedName>
</protein>
<proteinExistence type="predicted"/>
<dbReference type="EMBL" id="LAZR01068267">
    <property type="protein sequence ID" value="KKK49958.1"/>
    <property type="molecule type" value="Genomic_DNA"/>
</dbReference>
<comment type="caution">
    <text evidence="1">The sequence shown here is derived from an EMBL/GenBank/DDBJ whole genome shotgun (WGS) entry which is preliminary data.</text>
</comment>
<feature type="non-terminal residue" evidence="1">
    <location>
        <position position="112"/>
    </location>
</feature>
<organism evidence="1">
    <name type="scientific">marine sediment metagenome</name>
    <dbReference type="NCBI Taxonomy" id="412755"/>
    <lineage>
        <taxon>unclassified sequences</taxon>
        <taxon>metagenomes</taxon>
        <taxon>ecological metagenomes</taxon>
    </lineage>
</organism>
<evidence type="ECO:0000313" key="1">
    <source>
        <dbReference type="EMBL" id="KKK49958.1"/>
    </source>
</evidence>